<name>A0A1I2HPW6_9ACTN</name>
<keyword evidence="3" id="KW-1185">Reference proteome</keyword>
<dbReference type="Gene3D" id="1.10.287.100">
    <property type="match status" value="1"/>
</dbReference>
<dbReference type="PANTHER" id="PTHR39515:SF2">
    <property type="entry name" value="HTH-TYPE TRANSCRIPTIONAL REGULATOR RV0880"/>
    <property type="match status" value="1"/>
</dbReference>
<dbReference type="STRING" id="380248.SAMN05216251_111103"/>
<dbReference type="Gene3D" id="1.10.10.10">
    <property type="entry name" value="Winged helix-like DNA-binding domain superfamily/Winged helix DNA-binding domain"/>
    <property type="match status" value="1"/>
</dbReference>
<dbReference type="InterPro" id="IPR036388">
    <property type="entry name" value="WH-like_DNA-bd_sf"/>
</dbReference>
<dbReference type="RefSeq" id="WP_093714934.1">
    <property type="nucleotide sequence ID" value="NZ_FONG01000011.1"/>
</dbReference>
<dbReference type="InterPro" id="IPR036390">
    <property type="entry name" value="WH_DNA-bd_sf"/>
</dbReference>
<dbReference type="SMART" id="SM00347">
    <property type="entry name" value="HTH_MARR"/>
    <property type="match status" value="1"/>
</dbReference>
<reference evidence="2 3" key="1">
    <citation type="submission" date="2016-10" db="EMBL/GenBank/DDBJ databases">
        <authorList>
            <person name="de Groot N.N."/>
        </authorList>
    </citation>
    <scope>NUCLEOTIDE SEQUENCE [LARGE SCALE GENOMIC DNA]</scope>
    <source>
        <strain evidence="2 3">CGMCC 4.3510</strain>
    </source>
</reference>
<dbReference type="SUPFAM" id="SSF46785">
    <property type="entry name" value="Winged helix' DNA-binding domain"/>
    <property type="match status" value="1"/>
</dbReference>
<keyword evidence="2" id="KW-0238">DNA-binding</keyword>
<accession>A0A1I2HPW6</accession>
<evidence type="ECO:0000259" key="1">
    <source>
        <dbReference type="PROSITE" id="PS50995"/>
    </source>
</evidence>
<dbReference type="OrthoDB" id="5148120at2"/>
<sequence>MSETPAPEAVASALLASIGVLLRRVRQIPVDGGLTMPERTALSGLERSGPTTSSALARDVQITAQAMGATLGTLRERGYVERRPDPADGRRVLLSVTAAGRQALQDKRNARVELAARALTGGAFTPEELERLAAAAPLLERLAQHIDPRTDQGGADR</sequence>
<dbReference type="Proteomes" id="UP000199323">
    <property type="component" value="Unassembled WGS sequence"/>
</dbReference>
<gene>
    <name evidence="2" type="ORF">SAMN05216251_111103</name>
</gene>
<dbReference type="Pfam" id="PF12802">
    <property type="entry name" value="MarR_2"/>
    <property type="match status" value="1"/>
</dbReference>
<evidence type="ECO:0000313" key="3">
    <source>
        <dbReference type="Proteomes" id="UP000199323"/>
    </source>
</evidence>
<dbReference type="InterPro" id="IPR052526">
    <property type="entry name" value="HTH-type_Bedaq_tolerance"/>
</dbReference>
<feature type="domain" description="HTH marR-type" evidence="1">
    <location>
        <begin position="1"/>
        <end position="144"/>
    </location>
</feature>
<dbReference type="InterPro" id="IPR000835">
    <property type="entry name" value="HTH_MarR-typ"/>
</dbReference>
<dbReference type="AlphaFoldDB" id="A0A1I2HPW6"/>
<organism evidence="2 3">
    <name type="scientific">Actinacidiphila alni</name>
    <dbReference type="NCBI Taxonomy" id="380248"/>
    <lineage>
        <taxon>Bacteria</taxon>
        <taxon>Bacillati</taxon>
        <taxon>Actinomycetota</taxon>
        <taxon>Actinomycetes</taxon>
        <taxon>Kitasatosporales</taxon>
        <taxon>Streptomycetaceae</taxon>
        <taxon>Actinacidiphila</taxon>
    </lineage>
</organism>
<dbReference type="EMBL" id="FONG01000011">
    <property type="protein sequence ID" value="SFF30867.1"/>
    <property type="molecule type" value="Genomic_DNA"/>
</dbReference>
<dbReference type="PANTHER" id="PTHR39515">
    <property type="entry name" value="CONSERVED PROTEIN"/>
    <property type="match status" value="1"/>
</dbReference>
<proteinExistence type="predicted"/>
<dbReference type="GO" id="GO:0003700">
    <property type="term" value="F:DNA-binding transcription factor activity"/>
    <property type="evidence" value="ECO:0007669"/>
    <property type="project" value="InterPro"/>
</dbReference>
<protein>
    <submittedName>
        <fullName evidence="2">DNA-binding transcriptional regulator, MarR family</fullName>
    </submittedName>
</protein>
<evidence type="ECO:0000313" key="2">
    <source>
        <dbReference type="EMBL" id="SFF30867.1"/>
    </source>
</evidence>
<dbReference type="GO" id="GO:0003677">
    <property type="term" value="F:DNA binding"/>
    <property type="evidence" value="ECO:0007669"/>
    <property type="project" value="UniProtKB-KW"/>
</dbReference>
<dbReference type="PROSITE" id="PS50995">
    <property type="entry name" value="HTH_MARR_2"/>
    <property type="match status" value="1"/>
</dbReference>